<name>A0AAP0LRI9_9ROSI</name>
<evidence type="ECO:0000256" key="1">
    <source>
        <dbReference type="ARBA" id="ARBA00010515"/>
    </source>
</evidence>
<comment type="caution">
    <text evidence="3">The sequence shown here is derived from an EMBL/GenBank/DDBJ whole genome shotgun (WGS) entry which is preliminary data.</text>
</comment>
<dbReference type="InterPro" id="IPR029058">
    <property type="entry name" value="AB_hydrolase_fold"/>
</dbReference>
<feature type="domain" description="Alpha/beta hydrolase fold-3" evidence="2">
    <location>
        <begin position="74"/>
        <end position="266"/>
    </location>
</feature>
<dbReference type="Gene3D" id="3.40.50.1820">
    <property type="entry name" value="alpha/beta hydrolase"/>
    <property type="match status" value="2"/>
</dbReference>
<evidence type="ECO:0000313" key="4">
    <source>
        <dbReference type="Proteomes" id="UP001428341"/>
    </source>
</evidence>
<dbReference type="EMBL" id="JBCGBO010000025">
    <property type="protein sequence ID" value="KAK9176834.1"/>
    <property type="molecule type" value="Genomic_DNA"/>
</dbReference>
<organism evidence="3 4">
    <name type="scientific">Citrus x changshan-huyou</name>
    <dbReference type="NCBI Taxonomy" id="2935761"/>
    <lineage>
        <taxon>Eukaryota</taxon>
        <taxon>Viridiplantae</taxon>
        <taxon>Streptophyta</taxon>
        <taxon>Embryophyta</taxon>
        <taxon>Tracheophyta</taxon>
        <taxon>Spermatophyta</taxon>
        <taxon>Magnoliopsida</taxon>
        <taxon>eudicotyledons</taxon>
        <taxon>Gunneridae</taxon>
        <taxon>Pentapetalae</taxon>
        <taxon>rosids</taxon>
        <taxon>malvids</taxon>
        <taxon>Sapindales</taxon>
        <taxon>Rutaceae</taxon>
        <taxon>Aurantioideae</taxon>
        <taxon>Citrus</taxon>
    </lineage>
</organism>
<dbReference type="PANTHER" id="PTHR23024:SF408">
    <property type="entry name" value="ALPHA_BETA HYDROLASE FOLD-3 DOMAIN-CONTAINING PROTEIN"/>
    <property type="match status" value="1"/>
</dbReference>
<gene>
    <name evidence="3" type="ORF">WN944_028853</name>
</gene>
<reference evidence="3 4" key="1">
    <citation type="submission" date="2024-05" db="EMBL/GenBank/DDBJ databases">
        <title>Haplotype-resolved chromosome-level genome assembly of Huyou (Citrus changshanensis).</title>
        <authorList>
            <person name="Miao C."/>
            <person name="Chen W."/>
            <person name="Wu Y."/>
            <person name="Wang L."/>
            <person name="Zhao S."/>
            <person name="Grierson D."/>
            <person name="Xu C."/>
            <person name="Chen K."/>
        </authorList>
    </citation>
    <scope>NUCLEOTIDE SEQUENCE [LARGE SCALE GENOMIC DNA]</scope>
    <source>
        <strain evidence="3">01-14</strain>
        <tissue evidence="3">Leaf</tissue>
    </source>
</reference>
<feature type="domain" description="Alpha/beta hydrolase fold-3" evidence="2">
    <location>
        <begin position="335"/>
        <end position="541"/>
    </location>
</feature>
<comment type="similarity">
    <text evidence="1">Belongs to the 'GDXG' lipolytic enzyme family.</text>
</comment>
<dbReference type="PANTHER" id="PTHR23024">
    <property type="entry name" value="ARYLACETAMIDE DEACETYLASE"/>
    <property type="match status" value="1"/>
</dbReference>
<dbReference type="SUPFAM" id="SSF53474">
    <property type="entry name" value="alpha/beta-Hydrolases"/>
    <property type="match status" value="2"/>
</dbReference>
<proteinExistence type="inferred from homology"/>
<sequence>MDSSNNEVIRDFPFFKVYKDGTIERCTTMEPALPGLDPDTGVQSKDVVVSPETGVKARIFVPKIDGPHQRLPLLIHYHGGGFCLGSALDMPFKRFLTSLVVKANIVAITIDYRLAPEHHLPIAHEDSWAGLEWVASHSYGQGPEPLLNRHADFGRVFLAGESAGANIAHYVAVQVGAKYMCSLNIVGTLMVHPFFGEQKLDEMYAYMCPTSSGFEKDPILNPALDPNLKMMRSDRVLVCVAEKDGLRNRGVYYYETLKKMMDSSESEIAHDFPPYFKVYKDGRVERYRAFPCVDAGLDSTTGVQSKDVMISPETGVKARIFLPKINSPGQKLPLLVHYHGGAFCLGSAFGVMFNNFLTSLVSQANIIAISVDYRLAPEHPLPIAYDDSWAGLQWVAAHSNGLGPEPWLNEHADLGRVFLAGESAGANIAHYLAVQAGATKLASIKIDGLLIVHPFFGVKEPHELYKYMCPGSSGSDDDPKLNPAVDPNLKNIAGDRVLVCVAEIDGLRNRGVAYYETLAKSEWGGNVEFYETPGEDHCFHMFTPDSEKVGPFIEKMVHFISNA</sequence>
<dbReference type="GO" id="GO:0016787">
    <property type="term" value="F:hydrolase activity"/>
    <property type="evidence" value="ECO:0007669"/>
    <property type="project" value="InterPro"/>
</dbReference>
<evidence type="ECO:0000259" key="2">
    <source>
        <dbReference type="Pfam" id="PF07859"/>
    </source>
</evidence>
<dbReference type="Pfam" id="PF07859">
    <property type="entry name" value="Abhydrolase_3"/>
    <property type="match status" value="2"/>
</dbReference>
<dbReference type="AlphaFoldDB" id="A0AAP0LRI9"/>
<keyword evidence="4" id="KW-1185">Reference proteome</keyword>
<dbReference type="Proteomes" id="UP001428341">
    <property type="component" value="Unassembled WGS sequence"/>
</dbReference>
<dbReference type="InterPro" id="IPR050466">
    <property type="entry name" value="Carboxylest/Gibb_receptor"/>
</dbReference>
<dbReference type="InterPro" id="IPR013094">
    <property type="entry name" value="AB_hydrolase_3"/>
</dbReference>
<accession>A0AAP0LRI9</accession>
<protein>
    <recommendedName>
        <fullName evidence="2">Alpha/beta hydrolase fold-3 domain-containing protein</fullName>
    </recommendedName>
</protein>
<evidence type="ECO:0000313" key="3">
    <source>
        <dbReference type="EMBL" id="KAK9176834.1"/>
    </source>
</evidence>